<keyword evidence="5" id="KW-1185">Reference proteome</keyword>
<dbReference type="Pfam" id="PF16335">
    <property type="entry name" value="GtaA_6_Hairpin"/>
    <property type="match status" value="1"/>
</dbReference>
<feature type="domain" description="Glutaminase A central" evidence="2">
    <location>
        <begin position="337"/>
        <end position="684"/>
    </location>
</feature>
<dbReference type="Proteomes" id="UP000799421">
    <property type="component" value="Unassembled WGS sequence"/>
</dbReference>
<evidence type="ECO:0000259" key="2">
    <source>
        <dbReference type="Pfam" id="PF16335"/>
    </source>
</evidence>
<gene>
    <name evidence="4" type="ORF">K470DRAFT_245664</name>
</gene>
<evidence type="ECO:0000313" key="5">
    <source>
        <dbReference type="Proteomes" id="UP000799421"/>
    </source>
</evidence>
<dbReference type="GO" id="GO:0005975">
    <property type="term" value="P:carbohydrate metabolic process"/>
    <property type="evidence" value="ECO:0007669"/>
    <property type="project" value="InterPro"/>
</dbReference>
<evidence type="ECO:0000313" key="4">
    <source>
        <dbReference type="EMBL" id="KAF2861318.1"/>
    </source>
</evidence>
<keyword evidence="1" id="KW-0732">Signal</keyword>
<proteinExistence type="predicted"/>
<feature type="domain" description="Glutaminase A N-terminal" evidence="3">
    <location>
        <begin position="101"/>
        <end position="331"/>
    </location>
</feature>
<dbReference type="EMBL" id="MU005973">
    <property type="protein sequence ID" value="KAF2861318.1"/>
    <property type="molecule type" value="Genomic_DNA"/>
</dbReference>
<evidence type="ECO:0000256" key="1">
    <source>
        <dbReference type="SAM" id="SignalP"/>
    </source>
</evidence>
<organism evidence="4 5">
    <name type="scientific">Piedraia hortae CBS 480.64</name>
    <dbReference type="NCBI Taxonomy" id="1314780"/>
    <lineage>
        <taxon>Eukaryota</taxon>
        <taxon>Fungi</taxon>
        <taxon>Dikarya</taxon>
        <taxon>Ascomycota</taxon>
        <taxon>Pezizomycotina</taxon>
        <taxon>Dothideomycetes</taxon>
        <taxon>Dothideomycetidae</taxon>
        <taxon>Capnodiales</taxon>
        <taxon>Piedraiaceae</taxon>
        <taxon>Piedraia</taxon>
    </lineage>
</organism>
<dbReference type="PANTHER" id="PTHR31987:SF1">
    <property type="entry name" value="GLUTAMINASE A"/>
    <property type="match status" value="1"/>
</dbReference>
<dbReference type="AlphaFoldDB" id="A0A6A7C3N1"/>
<dbReference type="InterPro" id="IPR032514">
    <property type="entry name" value="GtaA_central"/>
</dbReference>
<protein>
    <submittedName>
        <fullName evidence="4">GTA glutaminase A</fullName>
    </submittedName>
</protein>
<feature type="chain" id="PRO_5025473199" evidence="1">
    <location>
        <begin position="18"/>
        <end position="695"/>
    </location>
</feature>
<sequence>MRLSSLVYAAGLAVVQADFVPLRPPSFPLAVRSPYFHTWLPAGSDQGNGGYLAGEWPIFWHGQIVGWQGLVSVDNTTYTWLGKAPENVDLANQTRAEYTSTRSIFTLTAGPVELTATFLSPVHADDMKRASLPVSYLDVAVRSLDGKEHQVHLYTDISAEWVSGDHGAIAEWNYHTSGNIAYHKVYRQQQLQFSETDDQANWGNWYYTTANTNKVTHRSGADTDVRGQFINKGILDNSADTKYRAINNRWPVMGFAVDLGRVAKSSVNTVFQLSLHQDQCIQFQGAKDYTPLPCLWKSYFSNDVDAVSYFFGEYQQESVIATQVDSQISKDSIAADGQDYLSMTSLATRQAFASLEWTNTPGTPYLFMKEIASDGNMNTVDVIFPFHVMSLYMNATILKLLLDPLFIQQENGHWPKKYAVHDIGSQFPNATGHPDGNSEDMPVEECGDMIIMMLAHAQRTNDNSYLSQHYNILKQWNEYLVEDTLIPNNQLSTDDFAGPLVNQTNLALKGIIGIEAMSRIANLTNHASDAANFTKIAHNYISKWRQYGFTDSTPTTLAHSRLNYNDPQSHGILYSLYHDALLGLNLVPREVFSMQSNFYPTLFNTYGVPLDTRHGYTKIDWELHAAAVASESTSKMFMQTLRKYVAETKVGFGFPDLYETDTAELPAGISFITRPVIGGVFAQLALEGRGFVRPG</sequence>
<dbReference type="SUPFAM" id="SSF48208">
    <property type="entry name" value="Six-hairpin glycosidases"/>
    <property type="match status" value="1"/>
</dbReference>
<name>A0A6A7C3N1_9PEZI</name>
<dbReference type="InterPro" id="IPR052743">
    <property type="entry name" value="Glutaminase_GtaA"/>
</dbReference>
<evidence type="ECO:0000259" key="3">
    <source>
        <dbReference type="Pfam" id="PF17168"/>
    </source>
</evidence>
<dbReference type="InterPro" id="IPR033433">
    <property type="entry name" value="GtaA_N"/>
</dbReference>
<dbReference type="Pfam" id="PF17168">
    <property type="entry name" value="DUF5127"/>
    <property type="match status" value="1"/>
</dbReference>
<dbReference type="OrthoDB" id="431715at2759"/>
<dbReference type="PANTHER" id="PTHR31987">
    <property type="entry name" value="GLUTAMINASE A-RELATED"/>
    <property type="match status" value="1"/>
</dbReference>
<dbReference type="InterPro" id="IPR008928">
    <property type="entry name" value="6-hairpin_glycosidase_sf"/>
</dbReference>
<accession>A0A6A7C3N1</accession>
<feature type="signal peptide" evidence="1">
    <location>
        <begin position="1"/>
        <end position="17"/>
    </location>
</feature>
<reference evidence="4" key="1">
    <citation type="journal article" date="2020" name="Stud. Mycol.">
        <title>101 Dothideomycetes genomes: a test case for predicting lifestyles and emergence of pathogens.</title>
        <authorList>
            <person name="Haridas S."/>
            <person name="Albert R."/>
            <person name="Binder M."/>
            <person name="Bloem J."/>
            <person name="Labutti K."/>
            <person name="Salamov A."/>
            <person name="Andreopoulos B."/>
            <person name="Baker S."/>
            <person name="Barry K."/>
            <person name="Bills G."/>
            <person name="Bluhm B."/>
            <person name="Cannon C."/>
            <person name="Castanera R."/>
            <person name="Culley D."/>
            <person name="Daum C."/>
            <person name="Ezra D."/>
            <person name="Gonzalez J."/>
            <person name="Henrissat B."/>
            <person name="Kuo A."/>
            <person name="Liang C."/>
            <person name="Lipzen A."/>
            <person name="Lutzoni F."/>
            <person name="Magnuson J."/>
            <person name="Mondo S."/>
            <person name="Nolan M."/>
            <person name="Ohm R."/>
            <person name="Pangilinan J."/>
            <person name="Park H.-J."/>
            <person name="Ramirez L."/>
            <person name="Alfaro M."/>
            <person name="Sun H."/>
            <person name="Tritt A."/>
            <person name="Yoshinaga Y."/>
            <person name="Zwiers L.-H."/>
            <person name="Turgeon B."/>
            <person name="Goodwin S."/>
            <person name="Spatafora J."/>
            <person name="Crous P."/>
            <person name="Grigoriev I."/>
        </authorList>
    </citation>
    <scope>NUCLEOTIDE SEQUENCE</scope>
    <source>
        <strain evidence="4">CBS 480.64</strain>
    </source>
</reference>